<dbReference type="Proteomes" id="UP000186143">
    <property type="component" value="Unassembled WGS sequence"/>
</dbReference>
<organism evidence="2 3">
    <name type="scientific">Xaviernesmea rhizosphaerae</name>
    <dbReference type="NCBI Taxonomy" id="1672749"/>
    <lineage>
        <taxon>Bacteria</taxon>
        <taxon>Pseudomonadati</taxon>
        <taxon>Pseudomonadota</taxon>
        <taxon>Alphaproteobacteria</taxon>
        <taxon>Hyphomicrobiales</taxon>
        <taxon>Rhizobiaceae</taxon>
        <taxon>Rhizobium/Agrobacterium group</taxon>
        <taxon>Xaviernesmea</taxon>
    </lineage>
</organism>
<dbReference type="PROSITE" id="PS51186">
    <property type="entry name" value="GNAT"/>
    <property type="match status" value="1"/>
</dbReference>
<name>A0A1Q9AG37_9HYPH</name>
<dbReference type="EMBL" id="MKIO01000038">
    <property type="protein sequence ID" value="OLP53930.1"/>
    <property type="molecule type" value="Genomic_DNA"/>
</dbReference>
<accession>A0A1Q9AG37</accession>
<comment type="caution">
    <text evidence="2">The sequence shown here is derived from an EMBL/GenBank/DDBJ whole genome shotgun (WGS) entry which is preliminary data.</text>
</comment>
<dbReference type="GO" id="GO:0016747">
    <property type="term" value="F:acyltransferase activity, transferring groups other than amino-acyl groups"/>
    <property type="evidence" value="ECO:0007669"/>
    <property type="project" value="InterPro"/>
</dbReference>
<dbReference type="Pfam" id="PF00583">
    <property type="entry name" value="Acetyltransf_1"/>
    <property type="match status" value="1"/>
</dbReference>
<dbReference type="AlphaFoldDB" id="A0A1Q9AG37"/>
<feature type="domain" description="N-acetyltransferase" evidence="1">
    <location>
        <begin position="39"/>
        <end position="188"/>
    </location>
</feature>
<sequence>MTSPQPAEGPVRIQVTTLTMSAPPKQSLPMPVNIQTAIMRVPEIPLAYYRFLYLQVGRRWQWVDRLRLSDEELTAVLHDERNCVCVLYVNGAPAGFFETRTLDDETVELSHFGLFERALGLGLGKWFLLQALYACWSTNPRLVTVETNNLDHPRALQLYQQFGFSPVATREAEQCPLSEADLLALLNSF</sequence>
<dbReference type="InterPro" id="IPR000182">
    <property type="entry name" value="GNAT_dom"/>
</dbReference>
<gene>
    <name evidence="2" type="ORF">BJF92_04590</name>
</gene>
<evidence type="ECO:0000313" key="3">
    <source>
        <dbReference type="Proteomes" id="UP000186143"/>
    </source>
</evidence>
<keyword evidence="2" id="KW-0808">Transferase</keyword>
<proteinExistence type="predicted"/>
<reference evidence="2 3" key="1">
    <citation type="submission" date="2016-09" db="EMBL/GenBank/DDBJ databases">
        <title>Rhizobium sp. nov., a novel species isolated from the rice rhizosphere.</title>
        <authorList>
            <person name="Zhao J."/>
            <person name="Zhang X."/>
        </authorList>
    </citation>
    <scope>NUCLEOTIDE SEQUENCE [LARGE SCALE GENOMIC DNA]</scope>
    <source>
        <strain evidence="2 3">MH17</strain>
    </source>
</reference>
<evidence type="ECO:0000259" key="1">
    <source>
        <dbReference type="PROSITE" id="PS51186"/>
    </source>
</evidence>
<dbReference type="STRING" id="1672749.BJF92_04590"/>
<dbReference type="Gene3D" id="3.40.630.30">
    <property type="match status" value="1"/>
</dbReference>
<dbReference type="InterPro" id="IPR016181">
    <property type="entry name" value="Acyl_CoA_acyltransferase"/>
</dbReference>
<evidence type="ECO:0000313" key="2">
    <source>
        <dbReference type="EMBL" id="OLP53930.1"/>
    </source>
</evidence>
<dbReference type="SUPFAM" id="SSF55729">
    <property type="entry name" value="Acyl-CoA N-acyltransferases (Nat)"/>
    <property type="match status" value="1"/>
</dbReference>
<protein>
    <submittedName>
        <fullName evidence="2">GNAT family N-acetyltransferase</fullName>
    </submittedName>
</protein>